<proteinExistence type="predicted"/>
<dbReference type="EMBL" id="MOXJ01000003">
    <property type="protein sequence ID" value="PDO11374.1"/>
    <property type="molecule type" value="Genomic_DNA"/>
</dbReference>
<feature type="transmembrane region" description="Helical" evidence="1">
    <location>
        <begin position="61"/>
        <end position="79"/>
    </location>
</feature>
<dbReference type="PANTHER" id="PTHR36832:SF1">
    <property type="entry name" value="SLR1174 PROTEIN"/>
    <property type="match status" value="1"/>
</dbReference>
<keyword evidence="1" id="KW-0812">Transmembrane</keyword>
<accession>A0A2A6E2X6</accession>
<reference evidence="2 3" key="1">
    <citation type="submission" date="2016-12" db="EMBL/GenBank/DDBJ databases">
        <title>Candidatus Reconcilibacillus cellulovorans genome.</title>
        <authorList>
            <person name="Kolinko S."/>
            <person name="Wu Y.-W."/>
            <person name="Tachea F."/>
            <person name="Denzel E."/>
            <person name="Hiras J."/>
            <person name="Baecker N."/>
            <person name="Chan L.J."/>
            <person name="Eichorst S.A."/>
            <person name="Frey D."/>
            <person name="Adams P.D."/>
            <person name="Pray T."/>
            <person name="Tanjore D."/>
            <person name="Petzold C.J."/>
            <person name="Gladden J.M."/>
            <person name="Simmons B.A."/>
            <person name="Singer S.W."/>
        </authorList>
    </citation>
    <scope>NUCLEOTIDE SEQUENCE [LARGE SCALE GENOMIC DNA]</scope>
    <source>
        <strain evidence="2">JTherm</strain>
    </source>
</reference>
<gene>
    <name evidence="2" type="ORF">BLM47_02645</name>
</gene>
<comment type="caution">
    <text evidence="2">The sequence shown here is derived from an EMBL/GenBank/DDBJ whole genome shotgun (WGS) entry which is preliminary data.</text>
</comment>
<feature type="transmembrane region" description="Helical" evidence="1">
    <location>
        <begin position="151"/>
        <end position="171"/>
    </location>
</feature>
<organism evidence="2 3">
    <name type="scientific">Candidatus Reconcilbacillus cellulovorans</name>
    <dbReference type="NCBI Taxonomy" id="1906605"/>
    <lineage>
        <taxon>Bacteria</taxon>
        <taxon>Bacillati</taxon>
        <taxon>Bacillota</taxon>
        <taxon>Bacilli</taxon>
        <taxon>Bacillales</taxon>
        <taxon>Paenibacillaceae</taxon>
        <taxon>Candidatus Reconcilbacillus</taxon>
    </lineage>
</organism>
<evidence type="ECO:0000313" key="3">
    <source>
        <dbReference type="Proteomes" id="UP000243688"/>
    </source>
</evidence>
<keyword evidence="1" id="KW-1133">Transmembrane helix</keyword>
<name>A0A2A6E2X6_9BACL</name>
<protein>
    <recommendedName>
        <fullName evidence="4">ABC transporter permease</fullName>
    </recommendedName>
</protein>
<evidence type="ECO:0000313" key="2">
    <source>
        <dbReference type="EMBL" id="PDO11374.1"/>
    </source>
</evidence>
<evidence type="ECO:0000256" key="1">
    <source>
        <dbReference type="SAM" id="Phobius"/>
    </source>
</evidence>
<dbReference type="Proteomes" id="UP000243688">
    <property type="component" value="Unassembled WGS sequence"/>
</dbReference>
<evidence type="ECO:0008006" key="4">
    <source>
        <dbReference type="Google" id="ProtNLM"/>
    </source>
</evidence>
<feature type="transmembrane region" description="Helical" evidence="1">
    <location>
        <begin position="21"/>
        <end position="41"/>
    </location>
</feature>
<sequence>MLKSFFKALEMNVRVFFQYRASFALSLISFPVVLIVNAMLFERIYAHTGTDVIRGYSLSQMIWYYASVPFIYVFIYTFTAMRLSQRILSGELTMDFLRPLHIYLFEFAHAAASRVIGVAVEFLPTLFVYSLIYFPDFLTFASFLKFVATAVLAFVLMFQLNFIVGLTAFVLKDNRAVDDVKNITLGLLGGAAVPMDFMPEAVRRVADFLPFQYVFYEPLQFFLNKPETAGVMPLLHTVSAQIGWIALLFVVNRVVWAYFARRFCAAGG</sequence>
<keyword evidence="1" id="KW-0472">Membrane</keyword>
<dbReference type="AlphaFoldDB" id="A0A2A6E2X6"/>
<dbReference type="PANTHER" id="PTHR36832">
    <property type="entry name" value="SLR1174 PROTEIN-RELATED"/>
    <property type="match status" value="1"/>
</dbReference>